<evidence type="ECO:0000313" key="4">
    <source>
        <dbReference type="EMBL" id="KAK8884904.1"/>
    </source>
</evidence>
<feature type="signal peptide" evidence="3">
    <location>
        <begin position="1"/>
        <end position="19"/>
    </location>
</feature>
<proteinExistence type="predicted"/>
<feature type="transmembrane region" description="Helical" evidence="2">
    <location>
        <begin position="1175"/>
        <end position="1199"/>
    </location>
</feature>
<evidence type="ECO:0000256" key="3">
    <source>
        <dbReference type="SAM" id="SignalP"/>
    </source>
</evidence>
<protein>
    <submittedName>
        <fullName evidence="4">Uncharacterized protein</fullName>
    </submittedName>
</protein>
<keyword evidence="2" id="KW-0812">Transmembrane</keyword>
<organism evidence="4 5">
    <name type="scientific">Tritrichomonas musculus</name>
    <dbReference type="NCBI Taxonomy" id="1915356"/>
    <lineage>
        <taxon>Eukaryota</taxon>
        <taxon>Metamonada</taxon>
        <taxon>Parabasalia</taxon>
        <taxon>Tritrichomonadida</taxon>
        <taxon>Tritrichomonadidae</taxon>
        <taxon>Tritrichomonas</taxon>
    </lineage>
</organism>
<keyword evidence="2" id="KW-0472">Membrane</keyword>
<feature type="region of interest" description="Disordered" evidence="1">
    <location>
        <begin position="1083"/>
        <end position="1162"/>
    </location>
</feature>
<name>A0ABR2K1E0_9EUKA</name>
<accession>A0ABR2K1E0</accession>
<gene>
    <name evidence="4" type="ORF">M9Y10_044027</name>
</gene>
<feature type="compositionally biased region" description="Low complexity" evidence="1">
    <location>
        <begin position="1083"/>
        <end position="1155"/>
    </location>
</feature>
<sequence length="1228" mass="137196">MKSFLFLLTLFVYSQPIKSKDAYNEYVCFQRGNALCPNDHNYQIFYESQQLENYLLNNINNHDTTFTIFVANTKQDIVFLNCSLMPSNLNISGYIDSYAYIDFKYGYNSDGSKREQSVNVENLKVKSVRSETKKDQNKLKAMFLNLNNVNFINEEPLKIDAKEIQVTFNSLRNVAGIEGDKIVKLSGLPRNGNNEDLNLTVSIETDNVFLESFNDNASIDFLSTKKSDDLGAFLQFKSYKNSLITITSEEYNIILNYETYLSFYYDHSDPSSLVNLLHDSTKVNIDVQSPNAHVLFSDDQWPSSKIIKDHHDDDNSIDLDLTCTSSVTIQSSAQYVPLTIGSCKNPHLIFNGLSSSISSLKLVNGGNAIIENLKDQGEVTFTDHITFSPGAHLQILESVSKVHASHVKSEFKTLPTQMVVSGHLEIDSGEFEFLEYSVSFEYPPVDYFVVPAHKSLLMPINIKNPSENSKINVCLSDDFLTGKYNDNLKTEIVDKNVNLFVGNNVNDFTLFFRPNKHSKHNHDHYEWNEAQKGLVSLIQNGQYVSLKLTDLPSHYSSSICLYAESDSQGDKLCEKENLMSIKVTKMAARSTLSKKPRTAQYYAIISDMTKISSDVTIFLSSSDITLNLDNLESANVQPISSDKSSSVIIDNKNRQKPLHSLTLANVEVSFRDKRLHYSELTLASGVKVDDIETLSFKDVKNINADVSILDQIAKKNDNENNNFIIFGNILQSVRFIEDAFIFLVVNDNEFEVEADDYNTDDYPFIFNMSNITLIKECDKPSPLNFSIDYTDFEKDDKFIIVDKSFNDDNKPLDILFDSKAVRFLTYSTVIPFKFSARTRVIQIALGQYSEVRAVDFSAPINIDDEAVLTVSPVNDETDSLIDQNSIQIIYDDITLNHNSRLVSDSKSFVFQRLTVKKDSTAQLEGVTANGELYVEGSKTFVSIVKNKNPSNFRYCNLNVKIEEDLIDLTRQNNSPLFNFDYESIENSINSIKVKFLNYNNSLLSSEKVATIKLLDLVSVVNSDRSIDCSFLASRVSFEPQYMTLSSNSNEVVKFNAVCSSDNDIEVHAEVTGSIVESSTYSSSSSSIITSQPPTESSISSSISSSTATSSPITTTSSPSTTTSSPITTTSSPSTTTSSPSTTASSPSTTISPTSSFDDDFNDGINKSSKKKKTRMIALICASCSAVIIVAVVVSVALYLKKHYKKGDSDKEQMMAQLNPNGAERDVII</sequence>
<dbReference type="EMBL" id="JAPFFF010000008">
    <property type="protein sequence ID" value="KAK8884904.1"/>
    <property type="molecule type" value="Genomic_DNA"/>
</dbReference>
<keyword evidence="5" id="KW-1185">Reference proteome</keyword>
<feature type="chain" id="PRO_5047364942" evidence="3">
    <location>
        <begin position="20"/>
        <end position="1228"/>
    </location>
</feature>
<keyword evidence="2" id="KW-1133">Transmembrane helix</keyword>
<reference evidence="4 5" key="1">
    <citation type="submission" date="2024-04" db="EMBL/GenBank/DDBJ databases">
        <title>Tritrichomonas musculus Genome.</title>
        <authorList>
            <person name="Alves-Ferreira E."/>
            <person name="Grigg M."/>
            <person name="Lorenzi H."/>
            <person name="Galac M."/>
        </authorList>
    </citation>
    <scope>NUCLEOTIDE SEQUENCE [LARGE SCALE GENOMIC DNA]</scope>
    <source>
        <strain evidence="4 5">EAF2021</strain>
    </source>
</reference>
<evidence type="ECO:0000256" key="1">
    <source>
        <dbReference type="SAM" id="MobiDB-lite"/>
    </source>
</evidence>
<evidence type="ECO:0000256" key="2">
    <source>
        <dbReference type="SAM" id="Phobius"/>
    </source>
</evidence>
<evidence type="ECO:0000313" key="5">
    <source>
        <dbReference type="Proteomes" id="UP001470230"/>
    </source>
</evidence>
<dbReference type="Proteomes" id="UP001470230">
    <property type="component" value="Unassembled WGS sequence"/>
</dbReference>
<comment type="caution">
    <text evidence="4">The sequence shown here is derived from an EMBL/GenBank/DDBJ whole genome shotgun (WGS) entry which is preliminary data.</text>
</comment>
<keyword evidence="3" id="KW-0732">Signal</keyword>